<feature type="transmembrane region" description="Helical" evidence="6">
    <location>
        <begin position="54"/>
        <end position="71"/>
    </location>
</feature>
<accession>A0A4S5E020</accession>
<dbReference type="OrthoDB" id="9787815at2"/>
<dbReference type="Proteomes" id="UP000305233">
    <property type="component" value="Unassembled WGS sequence"/>
</dbReference>
<evidence type="ECO:0000313" key="8">
    <source>
        <dbReference type="Proteomes" id="UP000305233"/>
    </source>
</evidence>
<keyword evidence="5 6" id="KW-0472">Membrane</keyword>
<feature type="transmembrane region" description="Helical" evidence="6">
    <location>
        <begin position="26"/>
        <end position="48"/>
    </location>
</feature>
<evidence type="ECO:0000256" key="3">
    <source>
        <dbReference type="ARBA" id="ARBA00022692"/>
    </source>
</evidence>
<name>A0A4S5E020_9MICC</name>
<dbReference type="RefSeq" id="WP_136455775.1">
    <property type="nucleotide sequence ID" value="NZ_SSWH01000022.1"/>
</dbReference>
<evidence type="ECO:0000256" key="4">
    <source>
        <dbReference type="ARBA" id="ARBA00022989"/>
    </source>
</evidence>
<keyword evidence="3 6" id="KW-0812">Transmembrane</keyword>
<dbReference type="Gene3D" id="1.20.1250.20">
    <property type="entry name" value="MFS general substrate transporter like domains"/>
    <property type="match status" value="1"/>
</dbReference>
<dbReference type="SUPFAM" id="SSF103473">
    <property type="entry name" value="MFS general substrate transporter"/>
    <property type="match status" value="1"/>
</dbReference>
<dbReference type="EMBL" id="SSWH01000022">
    <property type="protein sequence ID" value="THJ64631.1"/>
    <property type="molecule type" value="Genomic_DNA"/>
</dbReference>
<evidence type="ECO:0000256" key="6">
    <source>
        <dbReference type="SAM" id="Phobius"/>
    </source>
</evidence>
<dbReference type="InterPro" id="IPR011701">
    <property type="entry name" value="MFS"/>
</dbReference>
<dbReference type="GO" id="GO:0022857">
    <property type="term" value="F:transmembrane transporter activity"/>
    <property type="evidence" value="ECO:0007669"/>
    <property type="project" value="InterPro"/>
</dbReference>
<evidence type="ECO:0000313" key="7">
    <source>
        <dbReference type="EMBL" id="THJ64631.1"/>
    </source>
</evidence>
<dbReference type="AlphaFoldDB" id="A0A4S5E020"/>
<feature type="transmembrane region" description="Helical" evidence="6">
    <location>
        <begin position="389"/>
        <end position="408"/>
    </location>
</feature>
<comment type="caution">
    <text evidence="7">The sequence shown here is derived from an EMBL/GenBank/DDBJ whole genome shotgun (WGS) entry which is preliminary data.</text>
</comment>
<dbReference type="Pfam" id="PF07690">
    <property type="entry name" value="MFS_1"/>
    <property type="match status" value="1"/>
</dbReference>
<evidence type="ECO:0000256" key="1">
    <source>
        <dbReference type="ARBA" id="ARBA00004141"/>
    </source>
</evidence>
<feature type="transmembrane region" description="Helical" evidence="6">
    <location>
        <begin position="183"/>
        <end position="202"/>
    </location>
</feature>
<dbReference type="GO" id="GO:0016020">
    <property type="term" value="C:membrane"/>
    <property type="evidence" value="ECO:0007669"/>
    <property type="project" value="UniProtKB-SubCell"/>
</dbReference>
<organism evidence="7 8">
    <name type="scientific">Arthrobacter echini</name>
    <dbReference type="NCBI Taxonomy" id="1529066"/>
    <lineage>
        <taxon>Bacteria</taxon>
        <taxon>Bacillati</taxon>
        <taxon>Actinomycetota</taxon>
        <taxon>Actinomycetes</taxon>
        <taxon>Micrococcales</taxon>
        <taxon>Micrococcaceae</taxon>
        <taxon>Arthrobacter</taxon>
    </lineage>
</organism>
<dbReference type="PANTHER" id="PTHR12778">
    <property type="entry name" value="SOLUTE CARRIER FAMILY 33 ACETYL-COA TRANSPORTER -RELATED"/>
    <property type="match status" value="1"/>
</dbReference>
<feature type="transmembrane region" description="Helical" evidence="6">
    <location>
        <begin position="158"/>
        <end position="177"/>
    </location>
</feature>
<feature type="transmembrane region" description="Helical" evidence="6">
    <location>
        <begin position="362"/>
        <end position="383"/>
    </location>
</feature>
<comment type="subcellular location">
    <subcellularLocation>
        <location evidence="1">Membrane</location>
        <topology evidence="1">Multi-pass membrane protein</topology>
    </subcellularLocation>
</comment>
<dbReference type="InterPro" id="IPR004752">
    <property type="entry name" value="AmpG_permease/AT-1"/>
</dbReference>
<feature type="transmembrane region" description="Helical" evidence="6">
    <location>
        <begin position="299"/>
        <end position="319"/>
    </location>
</feature>
<gene>
    <name evidence="7" type="ORF">E8P82_14570</name>
</gene>
<feature type="transmembrane region" description="Helical" evidence="6">
    <location>
        <begin position="235"/>
        <end position="259"/>
    </location>
</feature>
<evidence type="ECO:0000256" key="2">
    <source>
        <dbReference type="ARBA" id="ARBA00022448"/>
    </source>
</evidence>
<feature type="transmembrane region" description="Helical" evidence="6">
    <location>
        <begin position="325"/>
        <end position="350"/>
    </location>
</feature>
<feature type="transmembrane region" description="Helical" evidence="6">
    <location>
        <begin position="265"/>
        <end position="287"/>
    </location>
</feature>
<sequence>MAATVASNHPAGTGTPRGSARKALKLVGGLYVTQYLGIGFFTIGLVGILRDSGVSLATLGLIQLIGIIWPLKVFWSPLVDRFGSRRLGHYRSWLLIFQTGLVLSLIALVPFTDPAGSLGIVLTLCAIYVVCSATQDIAADAIAVRMLTGTLRGWGNGIQVAATYLGSVIGGGLSIAVYDRFGWMAALGLLTAATLVGLVLVLQFREPVRTTPPTALSNGFRALGSVLGQPGCRPWALVTVPLLYSGSAGIYALVTPALVDAGWSLTLIGTVTAIIASIPAILAGVAAGGAIARWGRAPVLIIGVIVLLTGSIGLLVTLTGEAPTALTIITLCVFMSGYTATNVVAYTVTMDFSRPSTAGTDFTLLTSIGLAVSFIASSLGLALAGVVGYLATGSLALALVLAGCVLGYRQLRAIAKAPAPIGVGY</sequence>
<reference evidence="7 8" key="1">
    <citation type="submission" date="2019-04" db="EMBL/GenBank/DDBJ databases">
        <authorList>
            <person name="Liu Q."/>
            <person name="Xin Y.-H."/>
        </authorList>
    </citation>
    <scope>NUCLEOTIDE SEQUENCE [LARGE SCALE GENOMIC DNA]</scope>
    <source>
        <strain evidence="7 8">AM23</strain>
    </source>
</reference>
<feature type="transmembrane region" description="Helical" evidence="6">
    <location>
        <begin position="117"/>
        <end position="138"/>
    </location>
</feature>
<proteinExistence type="predicted"/>
<keyword evidence="2" id="KW-0813">Transport</keyword>
<evidence type="ECO:0000256" key="5">
    <source>
        <dbReference type="ARBA" id="ARBA00023136"/>
    </source>
</evidence>
<dbReference type="PANTHER" id="PTHR12778:SF10">
    <property type="entry name" value="MAJOR FACILITATOR SUPERFAMILY DOMAIN-CONTAINING PROTEIN 3"/>
    <property type="match status" value="1"/>
</dbReference>
<keyword evidence="8" id="KW-1185">Reference proteome</keyword>
<dbReference type="InterPro" id="IPR036259">
    <property type="entry name" value="MFS_trans_sf"/>
</dbReference>
<keyword evidence="4 6" id="KW-1133">Transmembrane helix</keyword>
<feature type="transmembrane region" description="Helical" evidence="6">
    <location>
        <begin position="92"/>
        <end position="111"/>
    </location>
</feature>
<protein>
    <submittedName>
        <fullName evidence="7">MFS transporter</fullName>
    </submittedName>
</protein>